<evidence type="ECO:0000313" key="2">
    <source>
        <dbReference type="Proteomes" id="UP000324222"/>
    </source>
</evidence>
<comment type="caution">
    <text evidence="1">The sequence shown here is derived from an EMBL/GenBank/DDBJ whole genome shotgun (WGS) entry which is preliminary data.</text>
</comment>
<dbReference type="EMBL" id="VSRR010002058">
    <property type="protein sequence ID" value="MPC29357.1"/>
    <property type="molecule type" value="Genomic_DNA"/>
</dbReference>
<gene>
    <name evidence="1" type="ORF">E2C01_022585</name>
</gene>
<evidence type="ECO:0000313" key="1">
    <source>
        <dbReference type="EMBL" id="MPC29357.1"/>
    </source>
</evidence>
<protein>
    <submittedName>
        <fullName evidence="1">Uncharacterized protein</fullName>
    </submittedName>
</protein>
<keyword evidence="2" id="KW-1185">Reference proteome</keyword>
<sequence length="81" mass="9304">MYVAARQVKANMVDVTWFILLLREPLPTSKEDVILGSVSTYWHQICYQRWDVKPDGCVQGQIGGQQKSWMMEGCCQKASQH</sequence>
<proteinExistence type="predicted"/>
<dbReference type="AlphaFoldDB" id="A0A5B7E7P2"/>
<accession>A0A5B7E7P2</accession>
<reference evidence="1 2" key="1">
    <citation type="submission" date="2019-05" db="EMBL/GenBank/DDBJ databases">
        <title>Another draft genome of Portunus trituberculatus and its Hox gene families provides insights of decapod evolution.</title>
        <authorList>
            <person name="Jeong J.-H."/>
            <person name="Song I."/>
            <person name="Kim S."/>
            <person name="Choi T."/>
            <person name="Kim D."/>
            <person name="Ryu S."/>
            <person name="Kim W."/>
        </authorList>
    </citation>
    <scope>NUCLEOTIDE SEQUENCE [LARGE SCALE GENOMIC DNA]</scope>
    <source>
        <tissue evidence="1">Muscle</tissue>
    </source>
</reference>
<dbReference type="Proteomes" id="UP000324222">
    <property type="component" value="Unassembled WGS sequence"/>
</dbReference>
<name>A0A5B7E7P2_PORTR</name>
<organism evidence="1 2">
    <name type="scientific">Portunus trituberculatus</name>
    <name type="common">Swimming crab</name>
    <name type="synonym">Neptunus trituberculatus</name>
    <dbReference type="NCBI Taxonomy" id="210409"/>
    <lineage>
        <taxon>Eukaryota</taxon>
        <taxon>Metazoa</taxon>
        <taxon>Ecdysozoa</taxon>
        <taxon>Arthropoda</taxon>
        <taxon>Crustacea</taxon>
        <taxon>Multicrustacea</taxon>
        <taxon>Malacostraca</taxon>
        <taxon>Eumalacostraca</taxon>
        <taxon>Eucarida</taxon>
        <taxon>Decapoda</taxon>
        <taxon>Pleocyemata</taxon>
        <taxon>Brachyura</taxon>
        <taxon>Eubrachyura</taxon>
        <taxon>Portunoidea</taxon>
        <taxon>Portunidae</taxon>
        <taxon>Portuninae</taxon>
        <taxon>Portunus</taxon>
    </lineage>
</organism>